<feature type="transmembrane region" description="Helical" evidence="9">
    <location>
        <begin position="127"/>
        <end position="145"/>
    </location>
</feature>
<evidence type="ECO:0000313" key="12">
    <source>
        <dbReference type="Proteomes" id="UP000013085"/>
    </source>
</evidence>
<keyword evidence="6 9" id="KW-1133">Transmembrane helix</keyword>
<accession>A0A0E2HFI4</accession>
<evidence type="ECO:0000256" key="9">
    <source>
        <dbReference type="SAM" id="Phobius"/>
    </source>
</evidence>
<dbReference type="PATRIC" id="fig|999408.3.peg.5881"/>
<dbReference type="Proteomes" id="UP000013085">
    <property type="component" value="Unassembled WGS sequence"/>
</dbReference>
<evidence type="ECO:0000256" key="3">
    <source>
        <dbReference type="ARBA" id="ARBA00022475"/>
    </source>
</evidence>
<keyword evidence="5 9" id="KW-0812">Transmembrane</keyword>
<comment type="caution">
    <text evidence="11">The sequence shown here is derived from an EMBL/GenBank/DDBJ whole genome shotgun (WGS) entry which is preliminary data.</text>
</comment>
<evidence type="ECO:0000256" key="5">
    <source>
        <dbReference type="ARBA" id="ARBA00022692"/>
    </source>
</evidence>
<evidence type="ECO:0000256" key="8">
    <source>
        <dbReference type="ARBA" id="ARBA00038436"/>
    </source>
</evidence>
<dbReference type="AlphaFoldDB" id="A0A0E2HFI4"/>
<dbReference type="GO" id="GO:0015740">
    <property type="term" value="P:C4-dicarboxylate transport"/>
    <property type="evidence" value="ECO:0007669"/>
    <property type="project" value="TreeGrafter"/>
</dbReference>
<dbReference type="PANTHER" id="PTHR35011">
    <property type="entry name" value="2,3-DIKETO-L-GULONATE TRAP TRANSPORTER SMALL PERMEASE PROTEIN YIAM"/>
    <property type="match status" value="1"/>
</dbReference>
<keyword evidence="4" id="KW-0997">Cell inner membrane</keyword>
<dbReference type="HOGENOM" id="CLU_086356_9_2_9"/>
<evidence type="ECO:0000256" key="2">
    <source>
        <dbReference type="ARBA" id="ARBA00022448"/>
    </source>
</evidence>
<dbReference type="GeneID" id="57961846"/>
<dbReference type="GO" id="GO:0005886">
    <property type="term" value="C:plasma membrane"/>
    <property type="evidence" value="ECO:0007669"/>
    <property type="project" value="UniProtKB-SubCell"/>
</dbReference>
<feature type="domain" description="Tripartite ATP-independent periplasmic transporters DctQ component" evidence="10">
    <location>
        <begin position="27"/>
        <end position="151"/>
    </location>
</feature>
<dbReference type="GO" id="GO:0022857">
    <property type="term" value="F:transmembrane transporter activity"/>
    <property type="evidence" value="ECO:0007669"/>
    <property type="project" value="TreeGrafter"/>
</dbReference>
<comment type="similarity">
    <text evidence="8">Belongs to the TRAP transporter small permease family.</text>
</comment>
<dbReference type="InterPro" id="IPR055348">
    <property type="entry name" value="DctQ"/>
</dbReference>
<sequence length="158" mass="18048">MKKFNDFLDTVMRFIMAAAMFALLAGGTWQIFTRWILKNPSTFTDEFLRYVLIWASMLGSAYCFYKDEHLALDLVKDRVKGSVRSVLMIFIEAAILFFVCYVFIYGGMQLAGNATNKSSVMRIPFRLLYACLPISGIFIVIARVIKYIQLFTDSKGGK</sequence>
<keyword evidence="2" id="KW-0813">Transport</keyword>
<keyword evidence="7 9" id="KW-0472">Membrane</keyword>
<dbReference type="InterPro" id="IPR007387">
    <property type="entry name" value="TRAP_DctQ"/>
</dbReference>
<evidence type="ECO:0000256" key="7">
    <source>
        <dbReference type="ARBA" id="ARBA00023136"/>
    </source>
</evidence>
<evidence type="ECO:0000256" key="4">
    <source>
        <dbReference type="ARBA" id="ARBA00022519"/>
    </source>
</evidence>
<dbReference type="EMBL" id="AGYR01000076">
    <property type="protein sequence ID" value="ENZ06498.1"/>
    <property type="molecule type" value="Genomic_DNA"/>
</dbReference>
<evidence type="ECO:0000259" key="10">
    <source>
        <dbReference type="Pfam" id="PF04290"/>
    </source>
</evidence>
<evidence type="ECO:0000313" key="11">
    <source>
        <dbReference type="EMBL" id="ENZ06498.1"/>
    </source>
</evidence>
<gene>
    <name evidence="11" type="ORF">HMPREF1090_05476</name>
</gene>
<feature type="transmembrane region" description="Helical" evidence="9">
    <location>
        <begin position="12"/>
        <end position="32"/>
    </location>
</feature>
<organism evidence="11 12">
    <name type="scientific">[Clostridium] clostridioforme 90A8</name>
    <dbReference type="NCBI Taxonomy" id="999408"/>
    <lineage>
        <taxon>Bacteria</taxon>
        <taxon>Bacillati</taxon>
        <taxon>Bacillota</taxon>
        <taxon>Clostridia</taxon>
        <taxon>Lachnospirales</taxon>
        <taxon>Lachnospiraceae</taxon>
        <taxon>Enterocloster</taxon>
    </lineage>
</organism>
<dbReference type="RefSeq" id="WP_002587526.1">
    <property type="nucleotide sequence ID" value="NZ_KB850997.1"/>
</dbReference>
<proteinExistence type="inferred from homology"/>
<feature type="transmembrane region" description="Helical" evidence="9">
    <location>
        <begin position="86"/>
        <end position="107"/>
    </location>
</feature>
<evidence type="ECO:0000256" key="1">
    <source>
        <dbReference type="ARBA" id="ARBA00004429"/>
    </source>
</evidence>
<reference evidence="11 12" key="1">
    <citation type="submission" date="2013-01" db="EMBL/GenBank/DDBJ databases">
        <title>The Genome Sequence of Clostridium clostridioforme 90A8.</title>
        <authorList>
            <consortium name="The Broad Institute Genome Sequencing Platform"/>
            <person name="Earl A."/>
            <person name="Ward D."/>
            <person name="Feldgarden M."/>
            <person name="Gevers D."/>
            <person name="Courvalin P."/>
            <person name="Lambert T."/>
            <person name="Walker B."/>
            <person name="Young S.K."/>
            <person name="Zeng Q."/>
            <person name="Gargeya S."/>
            <person name="Fitzgerald M."/>
            <person name="Haas B."/>
            <person name="Abouelleil A."/>
            <person name="Alvarado L."/>
            <person name="Arachchi H.M."/>
            <person name="Berlin A.M."/>
            <person name="Chapman S.B."/>
            <person name="Dewar J."/>
            <person name="Goldberg J."/>
            <person name="Griggs A."/>
            <person name="Gujja S."/>
            <person name="Hansen M."/>
            <person name="Howarth C."/>
            <person name="Imamovic A."/>
            <person name="Larimer J."/>
            <person name="McCowan C."/>
            <person name="Murphy C."/>
            <person name="Neiman D."/>
            <person name="Pearson M."/>
            <person name="Priest M."/>
            <person name="Roberts A."/>
            <person name="Saif S."/>
            <person name="Shea T."/>
            <person name="Sisk P."/>
            <person name="Sykes S."/>
            <person name="Wortman J."/>
            <person name="Nusbaum C."/>
            <person name="Birren B."/>
        </authorList>
    </citation>
    <scope>NUCLEOTIDE SEQUENCE [LARGE SCALE GENOMIC DNA]</scope>
    <source>
        <strain evidence="11 12">90A8</strain>
    </source>
</reference>
<keyword evidence="3" id="KW-1003">Cell membrane</keyword>
<dbReference type="PANTHER" id="PTHR35011:SF2">
    <property type="entry name" value="2,3-DIKETO-L-GULONATE TRAP TRANSPORTER SMALL PERMEASE PROTEIN YIAM"/>
    <property type="match status" value="1"/>
</dbReference>
<name>A0A0E2HFI4_9FIRM</name>
<dbReference type="Pfam" id="PF04290">
    <property type="entry name" value="DctQ"/>
    <property type="match status" value="1"/>
</dbReference>
<evidence type="ECO:0000256" key="6">
    <source>
        <dbReference type="ARBA" id="ARBA00022989"/>
    </source>
</evidence>
<protein>
    <recommendedName>
        <fullName evidence="10">Tripartite ATP-independent periplasmic transporters DctQ component domain-containing protein</fullName>
    </recommendedName>
</protein>
<feature type="transmembrane region" description="Helical" evidence="9">
    <location>
        <begin position="47"/>
        <end position="65"/>
    </location>
</feature>
<comment type="subcellular location">
    <subcellularLocation>
        <location evidence="1">Cell inner membrane</location>
        <topology evidence="1">Multi-pass membrane protein</topology>
    </subcellularLocation>
</comment>